<protein>
    <submittedName>
        <fullName evidence="1">Uncharacterized protein</fullName>
    </submittedName>
</protein>
<proteinExistence type="predicted"/>
<sequence>MNILGFCMTTAVSIGLVQMMHQGNLDEYPTVRSSTTSNTTSLAYKRPVGQCLLSAEPYSREITDCDCQGMYLSYVI</sequence>
<evidence type="ECO:0000313" key="1">
    <source>
        <dbReference type="EMBL" id="KAF4671891.1"/>
    </source>
</evidence>
<feature type="non-terminal residue" evidence="1">
    <location>
        <position position="1"/>
    </location>
</feature>
<evidence type="ECO:0000313" key="2">
    <source>
        <dbReference type="Proteomes" id="UP000591131"/>
    </source>
</evidence>
<accession>A0A7J6MLN6</accession>
<comment type="caution">
    <text evidence="1">The sequence shown here is derived from an EMBL/GenBank/DDBJ whole genome shotgun (WGS) entry which is preliminary data.</text>
</comment>
<dbReference type="EMBL" id="JAAPAO010000125">
    <property type="protein sequence ID" value="KAF4671891.1"/>
    <property type="molecule type" value="Genomic_DNA"/>
</dbReference>
<organism evidence="1 2">
    <name type="scientific">Perkinsus chesapeaki</name>
    <name type="common">Clam parasite</name>
    <name type="synonym">Perkinsus andrewsi</name>
    <dbReference type="NCBI Taxonomy" id="330153"/>
    <lineage>
        <taxon>Eukaryota</taxon>
        <taxon>Sar</taxon>
        <taxon>Alveolata</taxon>
        <taxon>Perkinsozoa</taxon>
        <taxon>Perkinsea</taxon>
        <taxon>Perkinsida</taxon>
        <taxon>Perkinsidae</taxon>
        <taxon>Perkinsus</taxon>
    </lineage>
</organism>
<dbReference type="AlphaFoldDB" id="A0A7J6MLN6"/>
<name>A0A7J6MLN6_PERCH</name>
<reference evidence="1 2" key="1">
    <citation type="submission" date="2020-04" db="EMBL/GenBank/DDBJ databases">
        <title>Perkinsus chesapeaki whole genome sequence.</title>
        <authorList>
            <person name="Bogema D.R."/>
        </authorList>
    </citation>
    <scope>NUCLEOTIDE SEQUENCE [LARGE SCALE GENOMIC DNA]</scope>
    <source>
        <strain evidence="1">ATCC PRA-425</strain>
    </source>
</reference>
<keyword evidence="2" id="KW-1185">Reference proteome</keyword>
<dbReference type="Proteomes" id="UP000591131">
    <property type="component" value="Unassembled WGS sequence"/>
</dbReference>
<gene>
    <name evidence="1" type="ORF">FOL47_001112</name>
</gene>